<dbReference type="AlphaFoldDB" id="A0A7E4ZQI5"/>
<dbReference type="WBParaSite" id="Pan_g11425.t1">
    <property type="protein sequence ID" value="Pan_g11425.t1"/>
    <property type="gene ID" value="Pan_g11425"/>
</dbReference>
<sequence>MLLQQQRLEHLVGVAHTEEASGARVDLEPITWLDVVELVLSRLGRQDTTEDGLIRAQCRRNSERNLPQGVGLILTAISQVTQLGQLQDVKLGTVLADEEVLHEGSKAFLEPKIVSPLHCGQIAKPE</sequence>
<evidence type="ECO:0000313" key="2">
    <source>
        <dbReference type="WBParaSite" id="Pan_g11425.t1"/>
    </source>
</evidence>
<dbReference type="Proteomes" id="UP000492821">
    <property type="component" value="Unassembled WGS sequence"/>
</dbReference>
<reference evidence="2" key="2">
    <citation type="submission" date="2020-10" db="UniProtKB">
        <authorList>
            <consortium name="WormBaseParasite"/>
        </authorList>
    </citation>
    <scope>IDENTIFICATION</scope>
</reference>
<protein>
    <submittedName>
        <fullName evidence="2">Uncharacterized protein</fullName>
    </submittedName>
</protein>
<organism evidence="1 2">
    <name type="scientific">Panagrellus redivivus</name>
    <name type="common">Microworm</name>
    <dbReference type="NCBI Taxonomy" id="6233"/>
    <lineage>
        <taxon>Eukaryota</taxon>
        <taxon>Metazoa</taxon>
        <taxon>Ecdysozoa</taxon>
        <taxon>Nematoda</taxon>
        <taxon>Chromadorea</taxon>
        <taxon>Rhabditida</taxon>
        <taxon>Tylenchina</taxon>
        <taxon>Panagrolaimomorpha</taxon>
        <taxon>Panagrolaimoidea</taxon>
        <taxon>Panagrolaimidae</taxon>
        <taxon>Panagrellus</taxon>
    </lineage>
</organism>
<reference evidence="1" key="1">
    <citation type="journal article" date="2013" name="Genetics">
        <title>The draft genome and transcriptome of Panagrellus redivivus are shaped by the harsh demands of a free-living lifestyle.</title>
        <authorList>
            <person name="Srinivasan J."/>
            <person name="Dillman A.R."/>
            <person name="Macchietto M.G."/>
            <person name="Heikkinen L."/>
            <person name="Lakso M."/>
            <person name="Fracchia K.M."/>
            <person name="Antoshechkin I."/>
            <person name="Mortazavi A."/>
            <person name="Wong G."/>
            <person name="Sternberg P.W."/>
        </authorList>
    </citation>
    <scope>NUCLEOTIDE SEQUENCE [LARGE SCALE GENOMIC DNA]</scope>
    <source>
        <strain evidence="1">MT8872</strain>
    </source>
</reference>
<name>A0A7E4ZQI5_PANRE</name>
<keyword evidence="1" id="KW-1185">Reference proteome</keyword>
<accession>A0A7E4ZQI5</accession>
<evidence type="ECO:0000313" key="1">
    <source>
        <dbReference type="Proteomes" id="UP000492821"/>
    </source>
</evidence>
<proteinExistence type="predicted"/>